<dbReference type="InterPro" id="IPR002678">
    <property type="entry name" value="DUF34/NIF3"/>
</dbReference>
<evidence type="ECO:0000256" key="3">
    <source>
        <dbReference type="PIRSR" id="PIRSR602678-1"/>
    </source>
</evidence>
<dbReference type="GO" id="GO:0005737">
    <property type="term" value="C:cytoplasm"/>
    <property type="evidence" value="ECO:0007669"/>
    <property type="project" value="TreeGrafter"/>
</dbReference>
<sequence length="256" mass="27805">MPTHLPATIDRDTLLARCNTLLKPENFKDYGPNGLQVEGKPRIHTLVSGVTASLALIEAAIEARADAIFVHHGLFWRGQDGRITGWMKQRVQRLLEHDINLFAYHLPLDAHPELGNNAQLGLQLGWGTGSPLEPQSLIFQASVDYPSIDHLQQALEEKLGRSVTAIAADTQCPIRRLAWCSGGAQGYFQQAIDAGVDAFVTGEISEPQAHLARETGVAFLAAGHHATERFGAPAVATQLAAEYGLAHRFIEIDNPA</sequence>
<evidence type="ECO:0000256" key="2">
    <source>
        <dbReference type="ARBA" id="ARBA00022723"/>
    </source>
</evidence>
<dbReference type="GO" id="GO:0046872">
    <property type="term" value="F:metal ion binding"/>
    <property type="evidence" value="ECO:0007669"/>
    <property type="project" value="UniProtKB-KW"/>
</dbReference>
<dbReference type="SUPFAM" id="SSF102705">
    <property type="entry name" value="NIF3 (NGG1p interacting factor 3)-like"/>
    <property type="match status" value="1"/>
</dbReference>
<keyword evidence="2 3" id="KW-0479">Metal-binding</keyword>
<evidence type="ECO:0000313" key="4">
    <source>
        <dbReference type="EMBL" id="SHF64194.1"/>
    </source>
</evidence>
<evidence type="ECO:0000256" key="1">
    <source>
        <dbReference type="ARBA" id="ARBA00006964"/>
    </source>
</evidence>
<feature type="binding site" evidence="3">
    <location>
        <position position="109"/>
    </location>
    <ligand>
        <name>a divalent metal cation</name>
        <dbReference type="ChEBI" id="CHEBI:60240"/>
        <label>1</label>
    </ligand>
</feature>
<dbReference type="Pfam" id="PF01784">
    <property type="entry name" value="DUF34_NIF3"/>
    <property type="match status" value="1"/>
</dbReference>
<gene>
    <name evidence="4" type="ORF">SAMN02745117_02346</name>
</gene>
<protein>
    <submittedName>
        <fullName evidence="4">Dinuclear metal center protein, YbgI/SA1388 family</fullName>
    </submittedName>
</protein>
<dbReference type="Gene3D" id="3.40.1390.30">
    <property type="entry name" value="NIF3 (NGG1p interacting factor 3)-like"/>
    <property type="match status" value="2"/>
</dbReference>
<accession>A0A1M5DBG2</accession>
<comment type="similarity">
    <text evidence="1">Belongs to the GTP cyclohydrolase I type 2/NIF3 family.</text>
</comment>
<feature type="binding site" evidence="3">
    <location>
        <position position="228"/>
    </location>
    <ligand>
        <name>a divalent metal cation</name>
        <dbReference type="ChEBI" id="CHEBI:60240"/>
        <label>1</label>
    </ligand>
</feature>
<organism evidence="4 5">
    <name type="scientific">Lampropedia hyalina DSM 16112</name>
    <dbReference type="NCBI Taxonomy" id="1122156"/>
    <lineage>
        <taxon>Bacteria</taxon>
        <taxon>Pseudomonadati</taxon>
        <taxon>Pseudomonadota</taxon>
        <taxon>Betaproteobacteria</taxon>
        <taxon>Burkholderiales</taxon>
        <taxon>Comamonadaceae</taxon>
        <taxon>Lampropedia</taxon>
    </lineage>
</organism>
<dbReference type="EMBL" id="FQUZ01000032">
    <property type="protein sequence ID" value="SHF64194.1"/>
    <property type="molecule type" value="Genomic_DNA"/>
</dbReference>
<dbReference type="NCBIfam" id="TIGR00486">
    <property type="entry name" value="YbgI_SA1388"/>
    <property type="match status" value="1"/>
</dbReference>
<dbReference type="STRING" id="1122156.SAMN02745117_02346"/>
<feature type="binding site" evidence="3">
    <location>
        <position position="71"/>
    </location>
    <ligand>
        <name>a divalent metal cation</name>
        <dbReference type="ChEBI" id="CHEBI:60240"/>
        <label>1</label>
    </ligand>
</feature>
<dbReference type="OrthoDB" id="9800881at2"/>
<dbReference type="AlphaFoldDB" id="A0A1M5DBG2"/>
<evidence type="ECO:0000313" key="5">
    <source>
        <dbReference type="Proteomes" id="UP000184327"/>
    </source>
</evidence>
<dbReference type="Proteomes" id="UP000184327">
    <property type="component" value="Unassembled WGS sequence"/>
</dbReference>
<dbReference type="PANTHER" id="PTHR13799:SF14">
    <property type="entry name" value="GTP CYCLOHYDROLASE 1 TYPE 2 HOMOLOG"/>
    <property type="match status" value="1"/>
</dbReference>
<name>A0A1M5DBG2_9BURK</name>
<reference evidence="4 5" key="1">
    <citation type="submission" date="2016-11" db="EMBL/GenBank/DDBJ databases">
        <authorList>
            <person name="Jaros S."/>
            <person name="Januszkiewicz K."/>
            <person name="Wedrychowicz H."/>
        </authorList>
    </citation>
    <scope>NUCLEOTIDE SEQUENCE [LARGE SCALE GENOMIC DNA]</scope>
    <source>
        <strain evidence="4 5">DSM 16112</strain>
    </source>
</reference>
<dbReference type="RefSeq" id="WP_073356861.1">
    <property type="nucleotide sequence ID" value="NZ_FQUZ01000032.1"/>
</dbReference>
<feature type="binding site" evidence="3">
    <location>
        <position position="72"/>
    </location>
    <ligand>
        <name>a divalent metal cation</name>
        <dbReference type="ChEBI" id="CHEBI:60240"/>
        <label>1</label>
    </ligand>
</feature>
<dbReference type="InterPro" id="IPR036069">
    <property type="entry name" value="DUF34/NIF3_sf"/>
</dbReference>
<dbReference type="PANTHER" id="PTHR13799">
    <property type="entry name" value="NGG1 INTERACTING FACTOR 3"/>
    <property type="match status" value="1"/>
</dbReference>
<proteinExistence type="inferred from homology"/>
<feature type="binding site" evidence="3">
    <location>
        <position position="224"/>
    </location>
    <ligand>
        <name>a divalent metal cation</name>
        <dbReference type="ChEBI" id="CHEBI:60240"/>
        <label>1</label>
    </ligand>
</feature>
<keyword evidence="5" id="KW-1185">Reference proteome</keyword>